<dbReference type="FunFam" id="3.40.50.720:FF:000003">
    <property type="entry name" value="S-(hydroxymethyl)glutathione dehydrogenase"/>
    <property type="match status" value="1"/>
</dbReference>
<dbReference type="Gene3D" id="3.90.180.10">
    <property type="entry name" value="Medium-chain alcohol dehydrogenases, catalytic domain"/>
    <property type="match status" value="1"/>
</dbReference>
<reference evidence="10" key="1">
    <citation type="submission" date="2023-03" db="EMBL/GenBank/DDBJ databases">
        <authorList>
            <person name="Lanier E.R."/>
            <person name="Schlecht N.J."/>
        </authorList>
    </citation>
    <scope>NUCLEOTIDE SEQUENCE</scope>
</reference>
<sequence length="397" mass="42318">MADNTTPRVTPIKGASTEVTTCKSASPGVITCKAAVVWKSMEPLILEDIQVDPPKPTEVRIKMLYASMCHTDLICWSGLRLPLFPWVPGHEGVGVVESVGEKVTNVKVGDTVMPLYIGECGECSNCTSGKTNICSKYPISLTGLMADGTTRMSIKGEKVYHLFSCSTWSEYAVLESNFAVKVDPRISLPNASLLCCGFTTGYGAAWKELKVEKGSTVAVIGLGAVGLGAAKASQILGASKIIGIDINEMKCDKAKALGVTDFINPRLSDKPVSQLIKEATGGLGVEYCFECTGVPSLLNEAIASTKVGLGKVAIVGVGVQAKGEFDYGPLMQGRTVKGTVYGGVKIHSDLPKIVDKCVNKEIDLDELITHEISLADINKGFLEFMKQPDCVKVVIKF</sequence>
<dbReference type="SMART" id="SM00829">
    <property type="entry name" value="PKS_ER"/>
    <property type="match status" value="1"/>
</dbReference>
<evidence type="ECO:0000259" key="9">
    <source>
        <dbReference type="SMART" id="SM00829"/>
    </source>
</evidence>
<keyword evidence="5" id="KW-0560">Oxidoreductase</keyword>
<keyword evidence="3 8" id="KW-0479">Metal-binding</keyword>
<accession>A0A9Y1LRP8</accession>
<dbReference type="InterPro" id="IPR002328">
    <property type="entry name" value="ADH_Zn_CS"/>
</dbReference>
<dbReference type="PANTHER" id="PTHR43880:SF38">
    <property type="entry name" value="ALCOHOL DEHYDROGENASE-RELATED"/>
    <property type="match status" value="1"/>
</dbReference>
<keyword evidence="4 8" id="KW-0862">Zinc</keyword>
<feature type="domain" description="Enoyl reductase (ER)" evidence="9">
    <location>
        <begin position="39"/>
        <end position="395"/>
    </location>
</feature>
<dbReference type="FunFam" id="3.90.180.10:FF:000067">
    <property type="entry name" value="alcohol dehydrogenase 1-like isoform X1"/>
    <property type="match status" value="1"/>
</dbReference>
<dbReference type="InterPro" id="IPR013149">
    <property type="entry name" value="ADH-like_C"/>
</dbReference>
<evidence type="ECO:0000256" key="3">
    <source>
        <dbReference type="ARBA" id="ARBA00022723"/>
    </source>
</evidence>
<dbReference type="SUPFAM" id="SSF50129">
    <property type="entry name" value="GroES-like"/>
    <property type="match status" value="2"/>
</dbReference>
<dbReference type="EMBL" id="OQ675267">
    <property type="protein sequence ID" value="WET52731.1"/>
    <property type="molecule type" value="mRNA"/>
</dbReference>
<dbReference type="CDD" id="cd08277">
    <property type="entry name" value="liver_alcohol_DH_like"/>
    <property type="match status" value="1"/>
</dbReference>
<dbReference type="InterPro" id="IPR011032">
    <property type="entry name" value="GroES-like_sf"/>
</dbReference>
<dbReference type="PROSITE" id="PS00059">
    <property type="entry name" value="ADH_ZINC"/>
    <property type="match status" value="1"/>
</dbReference>
<evidence type="ECO:0000256" key="5">
    <source>
        <dbReference type="ARBA" id="ARBA00023002"/>
    </source>
</evidence>
<evidence type="ECO:0000256" key="2">
    <source>
        <dbReference type="ARBA" id="ARBA00011738"/>
    </source>
</evidence>
<dbReference type="Gene3D" id="3.40.50.720">
    <property type="entry name" value="NAD(P)-binding Rossmann-like Domain"/>
    <property type="match status" value="1"/>
</dbReference>
<dbReference type="AlphaFoldDB" id="A0A9Y1LRP8"/>
<comment type="cofactor">
    <cofactor evidence="1 8">
        <name>Zn(2+)</name>
        <dbReference type="ChEBI" id="CHEBI:29105"/>
    </cofactor>
</comment>
<evidence type="ECO:0000256" key="6">
    <source>
        <dbReference type="ARBA" id="ARBA00023027"/>
    </source>
</evidence>
<organism evidence="10">
    <name type="scientific">Callicarpa americana</name>
    <name type="common">American beautyberry</name>
    <dbReference type="NCBI Taxonomy" id="204211"/>
    <lineage>
        <taxon>Eukaryota</taxon>
        <taxon>Viridiplantae</taxon>
        <taxon>Streptophyta</taxon>
        <taxon>Embryophyta</taxon>
        <taxon>Tracheophyta</taxon>
        <taxon>Spermatophyta</taxon>
        <taxon>Magnoliopsida</taxon>
        <taxon>eudicotyledons</taxon>
        <taxon>Gunneridae</taxon>
        <taxon>Pentapetalae</taxon>
        <taxon>asterids</taxon>
        <taxon>lamiids</taxon>
        <taxon>Lamiales</taxon>
        <taxon>Lamiaceae</taxon>
        <taxon>Callicarpoideae</taxon>
        <taxon>Callicarpa</taxon>
    </lineage>
</organism>
<dbReference type="Pfam" id="PF08240">
    <property type="entry name" value="ADH_N"/>
    <property type="match status" value="1"/>
</dbReference>
<dbReference type="InterPro" id="IPR036291">
    <property type="entry name" value="NAD(P)-bd_dom_sf"/>
</dbReference>
<evidence type="ECO:0000256" key="1">
    <source>
        <dbReference type="ARBA" id="ARBA00001947"/>
    </source>
</evidence>
<evidence type="ECO:0000256" key="8">
    <source>
        <dbReference type="RuleBase" id="RU361277"/>
    </source>
</evidence>
<dbReference type="Pfam" id="PF00107">
    <property type="entry name" value="ADH_zinc_N"/>
    <property type="match status" value="1"/>
</dbReference>
<name>A0A9Y1LRP8_CALAM</name>
<dbReference type="PANTHER" id="PTHR43880">
    <property type="entry name" value="ALCOHOL DEHYDROGENASE"/>
    <property type="match status" value="1"/>
</dbReference>
<dbReference type="InterPro" id="IPR020843">
    <property type="entry name" value="ER"/>
</dbReference>
<evidence type="ECO:0000256" key="7">
    <source>
        <dbReference type="ARBA" id="ARBA00060764"/>
    </source>
</evidence>
<comment type="similarity">
    <text evidence="7">Belongs to the zinc-containing alcohol dehydrogenase family. Class-IV subfamily.</text>
</comment>
<proteinExistence type="evidence at transcript level"/>
<dbReference type="GO" id="GO:0051903">
    <property type="term" value="F:S-(hydroxymethyl)glutathione dehydrogenase [NAD(P)+] activity"/>
    <property type="evidence" value="ECO:0007669"/>
    <property type="project" value="TreeGrafter"/>
</dbReference>
<dbReference type="InterPro" id="IPR013154">
    <property type="entry name" value="ADH-like_N"/>
</dbReference>
<comment type="subunit">
    <text evidence="2">Homodimer.</text>
</comment>
<dbReference type="GO" id="GO:0008270">
    <property type="term" value="F:zinc ion binding"/>
    <property type="evidence" value="ECO:0007669"/>
    <property type="project" value="InterPro"/>
</dbReference>
<keyword evidence="6" id="KW-0520">NAD</keyword>
<evidence type="ECO:0000256" key="4">
    <source>
        <dbReference type="ARBA" id="ARBA00022833"/>
    </source>
</evidence>
<dbReference type="SUPFAM" id="SSF51735">
    <property type="entry name" value="NAD(P)-binding Rossmann-fold domains"/>
    <property type="match status" value="1"/>
</dbReference>
<dbReference type="GO" id="GO:0005829">
    <property type="term" value="C:cytosol"/>
    <property type="evidence" value="ECO:0007669"/>
    <property type="project" value="TreeGrafter"/>
</dbReference>
<protein>
    <submittedName>
        <fullName evidence="10">Oxidoreductase 2</fullName>
    </submittedName>
</protein>
<dbReference type="GO" id="GO:0046294">
    <property type="term" value="P:formaldehyde catabolic process"/>
    <property type="evidence" value="ECO:0007669"/>
    <property type="project" value="TreeGrafter"/>
</dbReference>
<evidence type="ECO:0000313" key="10">
    <source>
        <dbReference type="EMBL" id="WET52731.1"/>
    </source>
</evidence>